<dbReference type="PROSITE" id="PS51257">
    <property type="entry name" value="PROKAR_LIPOPROTEIN"/>
    <property type="match status" value="1"/>
</dbReference>
<dbReference type="EMBL" id="GBRH01252331">
    <property type="protein sequence ID" value="JAD45564.1"/>
    <property type="molecule type" value="Transcribed_RNA"/>
</dbReference>
<proteinExistence type="predicted"/>
<name>A0A0A9A1Q9_ARUDO</name>
<protein>
    <submittedName>
        <fullName evidence="1">Uncharacterized protein</fullName>
    </submittedName>
</protein>
<sequence length="41" mass="4403">MALDAWKVCLTTQQMRVICTATVLTTASCDTKTEADNAEAP</sequence>
<evidence type="ECO:0000313" key="1">
    <source>
        <dbReference type="EMBL" id="JAD45564.1"/>
    </source>
</evidence>
<organism evidence="1">
    <name type="scientific">Arundo donax</name>
    <name type="common">Giant reed</name>
    <name type="synonym">Donax arundinaceus</name>
    <dbReference type="NCBI Taxonomy" id="35708"/>
    <lineage>
        <taxon>Eukaryota</taxon>
        <taxon>Viridiplantae</taxon>
        <taxon>Streptophyta</taxon>
        <taxon>Embryophyta</taxon>
        <taxon>Tracheophyta</taxon>
        <taxon>Spermatophyta</taxon>
        <taxon>Magnoliopsida</taxon>
        <taxon>Liliopsida</taxon>
        <taxon>Poales</taxon>
        <taxon>Poaceae</taxon>
        <taxon>PACMAD clade</taxon>
        <taxon>Arundinoideae</taxon>
        <taxon>Arundineae</taxon>
        <taxon>Arundo</taxon>
    </lineage>
</organism>
<reference evidence="1" key="2">
    <citation type="journal article" date="2015" name="Data Brief">
        <title>Shoot transcriptome of the giant reed, Arundo donax.</title>
        <authorList>
            <person name="Barrero R.A."/>
            <person name="Guerrero F.D."/>
            <person name="Moolhuijzen P."/>
            <person name="Goolsby J.A."/>
            <person name="Tidwell J."/>
            <person name="Bellgard S.E."/>
            <person name="Bellgard M.I."/>
        </authorList>
    </citation>
    <scope>NUCLEOTIDE SEQUENCE</scope>
    <source>
        <tissue evidence="1">Shoot tissue taken approximately 20 cm above the soil surface</tissue>
    </source>
</reference>
<dbReference type="AlphaFoldDB" id="A0A0A9A1Q9"/>
<reference evidence="1" key="1">
    <citation type="submission" date="2014-09" db="EMBL/GenBank/DDBJ databases">
        <authorList>
            <person name="Magalhaes I.L.F."/>
            <person name="Oliveira U."/>
            <person name="Santos F.R."/>
            <person name="Vidigal T.H.D.A."/>
            <person name="Brescovit A.D."/>
            <person name="Santos A.J."/>
        </authorList>
    </citation>
    <scope>NUCLEOTIDE SEQUENCE</scope>
    <source>
        <tissue evidence="1">Shoot tissue taken approximately 20 cm above the soil surface</tissue>
    </source>
</reference>
<accession>A0A0A9A1Q9</accession>